<accession>A0A455UBA8</accession>
<evidence type="ECO:0000313" key="2">
    <source>
        <dbReference type="Proteomes" id="UP000320231"/>
    </source>
</evidence>
<protein>
    <submittedName>
        <fullName evidence="1">Uncharacterized protein</fullName>
    </submittedName>
</protein>
<dbReference type="EMBL" id="AP019514">
    <property type="protein sequence ID" value="BBI61819.1"/>
    <property type="molecule type" value="Genomic_DNA"/>
</dbReference>
<evidence type="ECO:0000313" key="1">
    <source>
        <dbReference type="EMBL" id="BBI61819.1"/>
    </source>
</evidence>
<dbReference type="Proteomes" id="UP000320231">
    <property type="component" value="Chromosome"/>
</dbReference>
<dbReference type="KEGG" id="hsr:HSBAA_31250"/>
<gene>
    <name evidence="1" type="ORF">HSBAA_31250</name>
</gene>
<organism evidence="1 2">
    <name type="scientific">Vreelandella sulfidaeris</name>
    <dbReference type="NCBI Taxonomy" id="115553"/>
    <lineage>
        <taxon>Bacteria</taxon>
        <taxon>Pseudomonadati</taxon>
        <taxon>Pseudomonadota</taxon>
        <taxon>Gammaproteobacteria</taxon>
        <taxon>Oceanospirillales</taxon>
        <taxon>Halomonadaceae</taxon>
        <taxon>Vreelandella</taxon>
    </lineage>
</organism>
<reference evidence="1 2" key="1">
    <citation type="journal article" date="2019" name="Microbiol. Resour. Announc.">
        <title>Complete Genome Sequence of Halomonas sulfidaeris Strain Esulfide1 Isolated from a Metal Sulfide Rock at a Depth of 2,200 Meters, Obtained Using Nanopore Sequencing.</title>
        <authorList>
            <person name="Saito M."/>
            <person name="Nishigata A."/>
            <person name="Galipon J."/>
            <person name="Arakawa K."/>
        </authorList>
    </citation>
    <scope>NUCLEOTIDE SEQUENCE [LARGE SCALE GENOMIC DNA]</scope>
    <source>
        <strain evidence="1 2">ATCC BAA-803</strain>
    </source>
</reference>
<proteinExistence type="predicted"/>
<sequence>MEKTTKTEAISPCYPFPNTEQLPRRTDWQALMALLLGVAAMVFRTPVPLRLNSQSQALWQVPWIP</sequence>
<dbReference type="AlphaFoldDB" id="A0A455UBA8"/>
<name>A0A455UBA8_9GAMM</name>